<organism evidence="2 3">
    <name type="scientific">Caproiciproducens galactitolivorans</name>
    <dbReference type="NCBI Taxonomy" id="642589"/>
    <lineage>
        <taxon>Bacteria</taxon>
        <taxon>Bacillati</taxon>
        <taxon>Bacillota</taxon>
        <taxon>Clostridia</taxon>
        <taxon>Eubacteriales</taxon>
        <taxon>Acutalibacteraceae</taxon>
        <taxon>Caproiciproducens</taxon>
    </lineage>
</organism>
<dbReference type="Pfam" id="PF11213">
    <property type="entry name" value="DUF3006"/>
    <property type="match status" value="1"/>
</dbReference>
<dbReference type="OrthoDB" id="164847at2"/>
<feature type="region of interest" description="Disordered" evidence="1">
    <location>
        <begin position="54"/>
        <end position="73"/>
    </location>
</feature>
<dbReference type="Proteomes" id="UP000297714">
    <property type="component" value="Unassembled WGS sequence"/>
</dbReference>
<protein>
    <recommendedName>
        <fullName evidence="4">DUF3006 domain-containing protein</fullName>
    </recommendedName>
</protein>
<dbReference type="EMBL" id="SRMQ01000001">
    <property type="protein sequence ID" value="TGJ77968.1"/>
    <property type="molecule type" value="Genomic_DNA"/>
</dbReference>
<dbReference type="AlphaFoldDB" id="A0A4Z0YDJ8"/>
<evidence type="ECO:0000256" key="1">
    <source>
        <dbReference type="SAM" id="MobiDB-lite"/>
    </source>
</evidence>
<evidence type="ECO:0008006" key="4">
    <source>
        <dbReference type="Google" id="ProtNLM"/>
    </source>
</evidence>
<evidence type="ECO:0000313" key="2">
    <source>
        <dbReference type="EMBL" id="TGJ77968.1"/>
    </source>
</evidence>
<proteinExistence type="predicted"/>
<name>A0A4Z0YDJ8_9FIRM</name>
<gene>
    <name evidence="2" type="ORF">CAGA_03780</name>
</gene>
<comment type="caution">
    <text evidence="2">The sequence shown here is derived from an EMBL/GenBank/DDBJ whole genome shotgun (WGS) entry which is preliminary data.</text>
</comment>
<evidence type="ECO:0000313" key="3">
    <source>
        <dbReference type="Proteomes" id="UP000297714"/>
    </source>
</evidence>
<dbReference type="RefSeq" id="WP_135657111.1">
    <property type="nucleotide sequence ID" value="NZ_JAJUFJ010000001.1"/>
</dbReference>
<dbReference type="Gene3D" id="6.20.120.50">
    <property type="match status" value="1"/>
</dbReference>
<dbReference type="InterPro" id="IPR021377">
    <property type="entry name" value="DUF3006"/>
</dbReference>
<accession>A0A4Z0YDJ8</accession>
<sequence length="73" mass="8265">MRTLIIDRFEGTYAICEDKDQKFFAIEVSELPEGVREGDVLDVNDAEGTVSINAEATKQRRSKAKKLQDKLFS</sequence>
<reference evidence="2 3" key="1">
    <citation type="submission" date="2019-04" db="EMBL/GenBank/DDBJ databases">
        <authorList>
            <person name="Poehlein A."/>
            <person name="Bengelsdorf F.R."/>
            <person name="Duerre P."/>
            <person name="Daniel R."/>
        </authorList>
    </citation>
    <scope>NUCLEOTIDE SEQUENCE [LARGE SCALE GENOMIC DNA]</scope>
    <source>
        <strain evidence="2 3">BS-1</strain>
    </source>
</reference>
<keyword evidence="3" id="KW-1185">Reference proteome</keyword>